<reference evidence="7 9" key="1">
    <citation type="submission" date="2024-04" db="EMBL/GenBank/DDBJ databases">
        <title>Genome assembly C_amara_ONT_v2.</title>
        <authorList>
            <person name="Yant L."/>
            <person name="Moore C."/>
            <person name="Slenker M."/>
        </authorList>
    </citation>
    <scope>NUCLEOTIDE SEQUENCE [LARGE SCALE GENOMIC DNA]</scope>
    <source>
        <tissue evidence="7">Leaf</tissue>
    </source>
</reference>
<evidence type="ECO:0000256" key="3">
    <source>
        <dbReference type="ARBA" id="ARBA00023163"/>
    </source>
</evidence>
<protein>
    <submittedName>
        <fullName evidence="7">Transcription factor LUX</fullName>
    </submittedName>
</protein>
<keyword evidence="3" id="KW-0804">Transcription</keyword>
<sequence length="343" mass="36692">MGEEVRMSDYDVSGDGDRVLEWEMGLPSDEDLASLSYSLIPPNLAMAFSITPERSRTIQDVNRASETTLSSLRSGSSGPNTSSSNNNSNNSFKTGVAMEEEDRVGSSSPGSDSKKQKTSDGDGDVGGGVDPSTDIAMAAEEGDSGTEDPSGKTVKRPRLVWTPQLHKRFVDVVAHLGIKNAVPKTIMQLMNVEGLTRENVASHLQKYRLYLKRMQGLTTEGPSSSDKLFSSTPVPPQSFQDLGGGNGNSNGNGQGNGSGGHVGVPIPVPYGASPMMQMPVYAHHMGMQGYHHQNHGHDPYHQNHHHHHHGAGAFESNPYMMQQNKFGSMASYPSVGGGSANEN</sequence>
<dbReference type="EMBL" id="JBANAX010000109">
    <property type="protein sequence ID" value="KAL1222102.1"/>
    <property type="molecule type" value="Genomic_DNA"/>
</dbReference>
<dbReference type="Gene3D" id="1.10.10.60">
    <property type="entry name" value="Homeodomain-like"/>
    <property type="match status" value="1"/>
</dbReference>
<dbReference type="NCBIfam" id="TIGR01557">
    <property type="entry name" value="myb_SHAQKYF"/>
    <property type="match status" value="1"/>
</dbReference>
<dbReference type="PROSITE" id="PS51294">
    <property type="entry name" value="HTH_MYB"/>
    <property type="match status" value="1"/>
</dbReference>
<dbReference type="Proteomes" id="UP001558713">
    <property type="component" value="Unassembled WGS sequence"/>
</dbReference>
<feature type="domain" description="HTH myb-type" evidence="6">
    <location>
        <begin position="153"/>
        <end position="212"/>
    </location>
</feature>
<feature type="compositionally biased region" description="Polar residues" evidence="5">
    <location>
        <begin position="217"/>
        <end position="240"/>
    </location>
</feature>
<keyword evidence="2" id="KW-0805">Transcription regulation</keyword>
<dbReference type="InterPro" id="IPR009057">
    <property type="entry name" value="Homeodomain-like_sf"/>
</dbReference>
<feature type="region of interest" description="Disordered" evidence="5">
    <location>
        <begin position="217"/>
        <end position="262"/>
    </location>
</feature>
<keyword evidence="9" id="KW-1185">Reference proteome</keyword>
<evidence type="ECO:0000313" key="9">
    <source>
        <dbReference type="Proteomes" id="UP001558713"/>
    </source>
</evidence>
<dbReference type="Pfam" id="PF00249">
    <property type="entry name" value="Myb_DNA-binding"/>
    <property type="match status" value="1"/>
</dbReference>
<evidence type="ECO:0000256" key="4">
    <source>
        <dbReference type="ARBA" id="ARBA00023242"/>
    </source>
</evidence>
<comment type="caution">
    <text evidence="7">The sequence shown here is derived from an EMBL/GenBank/DDBJ whole genome shotgun (WGS) entry which is preliminary data.</text>
</comment>
<proteinExistence type="predicted"/>
<evidence type="ECO:0000256" key="1">
    <source>
        <dbReference type="ARBA" id="ARBA00004123"/>
    </source>
</evidence>
<dbReference type="EMBL" id="JBANAX010000934">
    <property type="protein sequence ID" value="KAL1188026.1"/>
    <property type="molecule type" value="Genomic_DNA"/>
</dbReference>
<gene>
    <name evidence="7" type="ORF">V5N11_024425</name>
    <name evidence="8" type="ORF">V5N11_025557</name>
</gene>
<evidence type="ECO:0000313" key="7">
    <source>
        <dbReference type="EMBL" id="KAL1188026.1"/>
    </source>
</evidence>
<name>A0ABD0ZN65_CARAN</name>
<dbReference type="SUPFAM" id="SSF46689">
    <property type="entry name" value="Homeodomain-like"/>
    <property type="match status" value="1"/>
</dbReference>
<comment type="subcellular location">
    <subcellularLocation>
        <location evidence="1">Nucleus</location>
    </subcellularLocation>
</comment>
<dbReference type="InterPro" id="IPR044841">
    <property type="entry name" value="LUX/BOA-like"/>
</dbReference>
<keyword evidence="4" id="KW-0539">Nucleus</keyword>
<evidence type="ECO:0000313" key="8">
    <source>
        <dbReference type="EMBL" id="KAL1222102.1"/>
    </source>
</evidence>
<feature type="region of interest" description="Disordered" evidence="5">
    <location>
        <begin position="53"/>
        <end position="134"/>
    </location>
</feature>
<dbReference type="AlphaFoldDB" id="A0ABD0ZN65"/>
<feature type="compositionally biased region" description="Low complexity" evidence="5">
    <location>
        <begin position="65"/>
        <end position="91"/>
    </location>
</feature>
<dbReference type="InterPro" id="IPR006447">
    <property type="entry name" value="Myb_dom_plants"/>
</dbReference>
<evidence type="ECO:0000256" key="5">
    <source>
        <dbReference type="SAM" id="MobiDB-lite"/>
    </source>
</evidence>
<dbReference type="FunFam" id="1.10.10.60:FF:000007">
    <property type="entry name" value="Two-component response regulator"/>
    <property type="match status" value="1"/>
</dbReference>
<dbReference type="PANTHER" id="PTHR31442">
    <property type="entry name" value="HOMEODOMAIN-LIKE SUPERFAMILY PROTEIN-RELATED"/>
    <property type="match status" value="1"/>
</dbReference>
<accession>A0ABD0ZN65</accession>
<dbReference type="GO" id="GO:0005634">
    <property type="term" value="C:nucleus"/>
    <property type="evidence" value="ECO:0007669"/>
    <property type="project" value="UniProtKB-SubCell"/>
</dbReference>
<dbReference type="InterPro" id="IPR017930">
    <property type="entry name" value="Myb_dom"/>
</dbReference>
<evidence type="ECO:0000256" key="2">
    <source>
        <dbReference type="ARBA" id="ARBA00023015"/>
    </source>
</evidence>
<evidence type="ECO:0000259" key="6">
    <source>
        <dbReference type="PROSITE" id="PS51294"/>
    </source>
</evidence>
<feature type="compositionally biased region" description="Gly residues" evidence="5">
    <location>
        <begin position="242"/>
        <end position="262"/>
    </location>
</feature>
<dbReference type="InterPro" id="IPR001005">
    <property type="entry name" value="SANT/Myb"/>
</dbReference>
<dbReference type="PANTHER" id="PTHR31442:SF21">
    <property type="entry name" value="TRANSCRIPTION FACTOR BOA-RELATED"/>
    <property type="match status" value="1"/>
</dbReference>
<organism evidence="7 9">
    <name type="scientific">Cardamine amara subsp. amara</name>
    <dbReference type="NCBI Taxonomy" id="228776"/>
    <lineage>
        <taxon>Eukaryota</taxon>
        <taxon>Viridiplantae</taxon>
        <taxon>Streptophyta</taxon>
        <taxon>Embryophyta</taxon>
        <taxon>Tracheophyta</taxon>
        <taxon>Spermatophyta</taxon>
        <taxon>Magnoliopsida</taxon>
        <taxon>eudicotyledons</taxon>
        <taxon>Gunneridae</taxon>
        <taxon>Pentapetalae</taxon>
        <taxon>rosids</taxon>
        <taxon>malvids</taxon>
        <taxon>Brassicales</taxon>
        <taxon>Brassicaceae</taxon>
        <taxon>Cardamineae</taxon>
        <taxon>Cardamine</taxon>
    </lineage>
</organism>